<dbReference type="InterPro" id="IPR006311">
    <property type="entry name" value="TAT_signal"/>
</dbReference>
<dbReference type="PROSITE" id="PS51318">
    <property type="entry name" value="TAT"/>
    <property type="match status" value="1"/>
</dbReference>
<dbReference type="InterPro" id="IPR010869">
    <property type="entry name" value="DUF1501"/>
</dbReference>
<dbReference type="KEGG" id="aagg:ETAA8_67120"/>
<dbReference type="Proteomes" id="UP000315017">
    <property type="component" value="Chromosome"/>
</dbReference>
<proteinExistence type="predicted"/>
<name>A0A517YMW4_9BACT</name>
<sequence>MLRLIGPAAYAGEHPSRREMLRIGGMLAGGIGLPQLLGGQPSARAAGQPKSFGAAKRCIMLYLSGGPPQHDMFDPKPDAPSDIRGEFSTIQSSNGGYRIGEHLPLTSKWMHEVALVRSMHHTHSDHARGSYWMFTGYPFLGGVPEADNMTRQDMPHLGSCIAKIAPNKSLLPFALVPHRMDVAGGRRVGQFAGMLGSKYDPLLPGGDPNADDYKLEQIPLAPNLPAEVARRRLKLVDQLDTQLESLHNSAQAHALRANQARALDVVSSDAVRKAVDLSSADAADRERYGRNLFGQSVFLGRRLLQAGTRLVQCNWQRTQGSNGFAWDTHWNNFSALKEELIPPFDLAFHALMTDLKKTGELDETLVIVAGEFGRSPKVTLKNAGREHWPDVYTVLFAGAGIKPGMVYGKSDKIGAYPAESPTTPADFVATIYHLLGIDPHREEHDQVGRPFALSKGDAITGIMV</sequence>
<dbReference type="Pfam" id="PF07394">
    <property type="entry name" value="DUF1501"/>
    <property type="match status" value="1"/>
</dbReference>
<dbReference type="PANTHER" id="PTHR43737">
    <property type="entry name" value="BLL7424 PROTEIN"/>
    <property type="match status" value="1"/>
</dbReference>
<evidence type="ECO:0000313" key="2">
    <source>
        <dbReference type="Proteomes" id="UP000315017"/>
    </source>
</evidence>
<protein>
    <recommendedName>
        <fullName evidence="3">DUF1501 domain-containing protein</fullName>
    </recommendedName>
</protein>
<evidence type="ECO:0000313" key="1">
    <source>
        <dbReference type="EMBL" id="QDU31553.1"/>
    </source>
</evidence>
<keyword evidence="2" id="KW-1185">Reference proteome</keyword>
<dbReference type="SUPFAM" id="SSF53649">
    <property type="entry name" value="Alkaline phosphatase-like"/>
    <property type="match status" value="1"/>
</dbReference>
<dbReference type="InterPro" id="IPR017850">
    <property type="entry name" value="Alkaline_phosphatase_core_sf"/>
</dbReference>
<evidence type="ECO:0008006" key="3">
    <source>
        <dbReference type="Google" id="ProtNLM"/>
    </source>
</evidence>
<dbReference type="OrthoDB" id="242252at2"/>
<organism evidence="1 2">
    <name type="scientific">Anatilimnocola aggregata</name>
    <dbReference type="NCBI Taxonomy" id="2528021"/>
    <lineage>
        <taxon>Bacteria</taxon>
        <taxon>Pseudomonadati</taxon>
        <taxon>Planctomycetota</taxon>
        <taxon>Planctomycetia</taxon>
        <taxon>Pirellulales</taxon>
        <taxon>Pirellulaceae</taxon>
        <taxon>Anatilimnocola</taxon>
    </lineage>
</organism>
<gene>
    <name evidence="1" type="ORF">ETAA8_67120</name>
</gene>
<dbReference type="PANTHER" id="PTHR43737:SF1">
    <property type="entry name" value="DUF1501 DOMAIN-CONTAINING PROTEIN"/>
    <property type="match status" value="1"/>
</dbReference>
<dbReference type="AlphaFoldDB" id="A0A517YMW4"/>
<reference evidence="1 2" key="1">
    <citation type="submission" date="2019-02" db="EMBL/GenBank/DDBJ databases">
        <title>Deep-cultivation of Planctomycetes and their phenomic and genomic characterization uncovers novel biology.</title>
        <authorList>
            <person name="Wiegand S."/>
            <person name="Jogler M."/>
            <person name="Boedeker C."/>
            <person name="Pinto D."/>
            <person name="Vollmers J."/>
            <person name="Rivas-Marin E."/>
            <person name="Kohn T."/>
            <person name="Peeters S.H."/>
            <person name="Heuer A."/>
            <person name="Rast P."/>
            <person name="Oberbeckmann S."/>
            <person name="Bunk B."/>
            <person name="Jeske O."/>
            <person name="Meyerdierks A."/>
            <person name="Storesund J.E."/>
            <person name="Kallscheuer N."/>
            <person name="Luecker S."/>
            <person name="Lage O.M."/>
            <person name="Pohl T."/>
            <person name="Merkel B.J."/>
            <person name="Hornburger P."/>
            <person name="Mueller R.-W."/>
            <person name="Bruemmer F."/>
            <person name="Labrenz M."/>
            <person name="Spormann A.M."/>
            <person name="Op den Camp H."/>
            <person name="Overmann J."/>
            <person name="Amann R."/>
            <person name="Jetten M.S.M."/>
            <person name="Mascher T."/>
            <person name="Medema M.H."/>
            <person name="Devos D.P."/>
            <person name="Kaster A.-K."/>
            <person name="Ovreas L."/>
            <person name="Rohde M."/>
            <person name="Galperin M.Y."/>
            <person name="Jogler C."/>
        </authorList>
    </citation>
    <scope>NUCLEOTIDE SEQUENCE [LARGE SCALE GENOMIC DNA]</scope>
    <source>
        <strain evidence="1 2">ETA_A8</strain>
    </source>
</reference>
<accession>A0A517YMW4</accession>
<dbReference type="EMBL" id="CP036274">
    <property type="protein sequence ID" value="QDU31553.1"/>
    <property type="molecule type" value="Genomic_DNA"/>
</dbReference>
<dbReference type="RefSeq" id="WP_145098882.1">
    <property type="nucleotide sequence ID" value="NZ_CP036274.1"/>
</dbReference>